<accession>A0ACC7S5M9</accession>
<dbReference type="Proteomes" id="UP001517388">
    <property type="component" value="Unassembled WGS sequence"/>
</dbReference>
<gene>
    <name evidence="1" type="ORF">FJR39_08810</name>
</gene>
<protein>
    <submittedName>
        <fullName evidence="1">Uncharacterized protein</fullName>
    </submittedName>
</protein>
<evidence type="ECO:0000313" key="1">
    <source>
        <dbReference type="EMBL" id="MTJ43311.1"/>
    </source>
</evidence>
<dbReference type="EMBL" id="VILF01000002">
    <property type="protein sequence ID" value="MTJ43311.1"/>
    <property type="molecule type" value="Genomic_DNA"/>
</dbReference>
<sequence>MLKSRFIKKSIVAITSMGFCGSLLFHKPANAQVNVSPLVMFTQTKQGTATGFITLINGGNEAVKMNLYALPFTYNSNGFQVLESSPNDLSPYLIFSPSEIVLEPKQTRRVRLLARLLPSMKSGEYRAVIFSQPFKPKNTSGLTVNNRLGTVVYVSHGEIRESLIPKETNYDIKKEELYLLVKNEGNVTIRSEGRWELKQAGQLGFQGEISKITIIAEGTRNVPITIEKDQTKTLIPAGNYQLTGELFWGDPRNPTKVPFSLPVTIPSR</sequence>
<organism evidence="1 2">
    <name type="scientific">Dolichospermum flos-aquae UHCC 0037</name>
    <dbReference type="NCBI Taxonomy" id="2590026"/>
    <lineage>
        <taxon>Bacteria</taxon>
        <taxon>Bacillati</taxon>
        <taxon>Cyanobacteriota</taxon>
        <taxon>Cyanophyceae</taxon>
        <taxon>Nostocales</taxon>
        <taxon>Aphanizomenonaceae</taxon>
        <taxon>Dolichospermum</taxon>
    </lineage>
</organism>
<proteinExistence type="predicted"/>
<name>A0ACC7S5M9_DOLFA</name>
<comment type="caution">
    <text evidence="1">The sequence shown here is derived from an EMBL/GenBank/DDBJ whole genome shotgun (WGS) entry which is preliminary data.</text>
</comment>
<evidence type="ECO:0000313" key="2">
    <source>
        <dbReference type="Proteomes" id="UP001517388"/>
    </source>
</evidence>
<reference evidence="2" key="1">
    <citation type="journal article" date="2020" name="Toxins">
        <title>Phylogenomic Analysis of Secondary Metabolism in the Toxic Cyanobacterial Genera Anabaena, Dolichospermum and Aphanizomenon.</title>
        <authorList>
            <person name="Oesterholm J."/>
            <person name="Popin R.V."/>
            <person name="Fewer D.P."/>
            <person name="Sivonen K."/>
        </authorList>
    </citation>
    <scope>NUCLEOTIDE SEQUENCE [LARGE SCALE GENOMIC DNA]</scope>
    <source>
        <strain evidence="2">UHCC 0037</strain>
    </source>
</reference>
<keyword evidence="2" id="KW-1185">Reference proteome</keyword>